<keyword evidence="4" id="KW-1185">Reference proteome</keyword>
<organism evidence="3 4">
    <name type="scientific">Sphingomonas jatrophae</name>
    <dbReference type="NCBI Taxonomy" id="1166337"/>
    <lineage>
        <taxon>Bacteria</taxon>
        <taxon>Pseudomonadati</taxon>
        <taxon>Pseudomonadota</taxon>
        <taxon>Alphaproteobacteria</taxon>
        <taxon>Sphingomonadales</taxon>
        <taxon>Sphingomonadaceae</taxon>
        <taxon>Sphingomonas</taxon>
    </lineage>
</organism>
<reference evidence="3 4" key="1">
    <citation type="submission" date="2016-10" db="EMBL/GenBank/DDBJ databases">
        <authorList>
            <person name="de Groot N.N."/>
        </authorList>
    </citation>
    <scope>NUCLEOTIDE SEQUENCE [LARGE SCALE GENOMIC DNA]</scope>
    <source>
        <strain evidence="3 4">S5-249</strain>
    </source>
</reference>
<dbReference type="InterPro" id="IPR029058">
    <property type="entry name" value="AB_hydrolase_fold"/>
</dbReference>
<dbReference type="RefSeq" id="WP_093313458.1">
    <property type="nucleotide sequence ID" value="NZ_FOZG01000001.1"/>
</dbReference>
<dbReference type="InterPro" id="IPR000073">
    <property type="entry name" value="AB_hydrolase_1"/>
</dbReference>
<evidence type="ECO:0000313" key="4">
    <source>
        <dbReference type="Proteomes" id="UP000198824"/>
    </source>
</evidence>
<dbReference type="SUPFAM" id="SSF53474">
    <property type="entry name" value="alpha/beta-Hydrolases"/>
    <property type="match status" value="1"/>
</dbReference>
<feature type="domain" description="AB hydrolase-1" evidence="2">
    <location>
        <begin position="29"/>
        <end position="130"/>
    </location>
</feature>
<protein>
    <submittedName>
        <fullName evidence="3">Pimeloyl-ACP methyl ester carboxylesterase</fullName>
    </submittedName>
</protein>
<dbReference type="InterPro" id="IPR000639">
    <property type="entry name" value="Epox_hydrolase-like"/>
</dbReference>
<evidence type="ECO:0000313" key="3">
    <source>
        <dbReference type="EMBL" id="SFR91962.1"/>
    </source>
</evidence>
<dbReference type="OrthoDB" id="9804723at2"/>
<accession>A0A1I6KL21</accession>
<dbReference type="Gene3D" id="3.40.50.1820">
    <property type="entry name" value="alpha/beta hydrolase"/>
    <property type="match status" value="1"/>
</dbReference>
<sequence>MADAGHVWIDTAGVTLHALTAGMDRVDAPLVLLIHGFPGSSYAWRHQLGPLAAAGYRAVAVDCLGYGRSDRPLDQALYTSEAARAQLLGVIDHYGAASALVIGQDFGAQHAWNLAVRSPERVRALITTIPYDYDLCGRAMLGGAPRKSPGDPVAPDCASPDDLPSERFAAMAAQHFVHLHYFQAVGPAEAELAPQLAEFLRRDYHALSAAGDLWSWTGTTDEQAGYLQALPPAPPLPWAWLSEAEFDRYVADFAHPDPARVLIGGLASYRAADDNWRIGAEWADADVHTPTLFIHGALDPSFGFFPDWRARMVKRVPGLKRLIEVAGAGHFVQQECPDVFNRAMLDFLGAYRH</sequence>
<dbReference type="PRINTS" id="PR00111">
    <property type="entry name" value="ABHYDROLASE"/>
</dbReference>
<gene>
    <name evidence="3" type="ORF">SAMN05192580_1856</name>
</gene>
<dbReference type="Proteomes" id="UP000198824">
    <property type="component" value="Unassembled WGS sequence"/>
</dbReference>
<dbReference type="Pfam" id="PF00561">
    <property type="entry name" value="Abhydrolase_1"/>
    <property type="match status" value="1"/>
</dbReference>
<dbReference type="PRINTS" id="PR00412">
    <property type="entry name" value="EPOXHYDRLASE"/>
</dbReference>
<dbReference type="PANTHER" id="PTHR43329">
    <property type="entry name" value="EPOXIDE HYDROLASE"/>
    <property type="match status" value="1"/>
</dbReference>
<dbReference type="AlphaFoldDB" id="A0A1I6KL21"/>
<dbReference type="STRING" id="1166337.SAMN05192580_1856"/>
<keyword evidence="1" id="KW-0378">Hydrolase</keyword>
<name>A0A1I6KL21_9SPHN</name>
<evidence type="ECO:0000256" key="1">
    <source>
        <dbReference type="ARBA" id="ARBA00022801"/>
    </source>
</evidence>
<dbReference type="EMBL" id="FOZG01000001">
    <property type="protein sequence ID" value="SFR91962.1"/>
    <property type="molecule type" value="Genomic_DNA"/>
</dbReference>
<evidence type="ECO:0000259" key="2">
    <source>
        <dbReference type="Pfam" id="PF00561"/>
    </source>
</evidence>
<proteinExistence type="predicted"/>
<dbReference type="GO" id="GO:0016787">
    <property type="term" value="F:hydrolase activity"/>
    <property type="evidence" value="ECO:0007669"/>
    <property type="project" value="UniProtKB-KW"/>
</dbReference>